<dbReference type="RefSeq" id="WP_109884408.1">
    <property type="nucleotide sequence ID" value="NZ_JAKZMP010000007.1"/>
</dbReference>
<reference evidence="2 3" key="1">
    <citation type="journal article" date="2018" name="Front. Microbiol.">
        <title>Comparative Genomics of the Herbivore Gut Symbiont Lactobacillus reuteri Reveals Genetic Diversity and Lifestyle Adaptation.</title>
        <authorList>
            <person name="Zhao J."/>
        </authorList>
    </citation>
    <scope>NUCLEOTIDE SEQUENCE [LARGE SCALE GENOMIC DNA]</scope>
    <source>
        <strain evidence="2 3">LR10</strain>
    </source>
</reference>
<organism evidence="2 3">
    <name type="scientific">Limosilactobacillus reuteri</name>
    <name type="common">Lactobacillus reuteri</name>
    <dbReference type="NCBI Taxonomy" id="1598"/>
    <lineage>
        <taxon>Bacteria</taxon>
        <taxon>Bacillati</taxon>
        <taxon>Bacillota</taxon>
        <taxon>Bacilli</taxon>
        <taxon>Lactobacillales</taxon>
        <taxon>Lactobacillaceae</taxon>
        <taxon>Limosilactobacillus</taxon>
    </lineage>
</organism>
<proteinExistence type="predicted"/>
<evidence type="ECO:0000313" key="4">
    <source>
        <dbReference type="Proteomes" id="UP001286376"/>
    </source>
</evidence>
<reference evidence="2" key="2">
    <citation type="submission" date="2018-05" db="EMBL/GenBank/DDBJ databases">
        <authorList>
            <person name="Peng X.Y."/>
            <person name="Xu Y.F."/>
            <person name="Luo D."/>
            <person name="Yu J."/>
            <person name="Gu J.Y."/>
        </authorList>
    </citation>
    <scope>NUCLEOTIDE SEQUENCE</scope>
    <source>
        <strain evidence="2">LR10</strain>
    </source>
</reference>
<dbReference type="Proteomes" id="UP000245980">
    <property type="component" value="Unassembled WGS sequence"/>
</dbReference>
<protein>
    <submittedName>
        <fullName evidence="2">Uncharacterized protein</fullName>
    </submittedName>
</protein>
<dbReference type="AlphaFoldDB" id="A0A855XXH4"/>
<reference evidence="1" key="4">
    <citation type="submission" date="2022-08" db="EMBL/GenBank/DDBJ databases">
        <authorList>
            <person name="Huang K."/>
        </authorList>
    </citation>
    <scope>NUCLEOTIDE SEQUENCE</scope>
    <source>
        <strain evidence="1">RGW1</strain>
    </source>
</reference>
<gene>
    <name evidence="2" type="ORF">DKZ22_05735</name>
    <name evidence="1" type="ORF">NX099_05360</name>
</gene>
<evidence type="ECO:0000313" key="1">
    <source>
        <dbReference type="EMBL" id="MDV8946834.1"/>
    </source>
</evidence>
<evidence type="ECO:0000313" key="3">
    <source>
        <dbReference type="Proteomes" id="UP000245980"/>
    </source>
</evidence>
<sequence>MTNEEKKQQIKKILGPDYENVVVLAANAKNSNVERVLILNDADQGAMAGMMLTALENYPQATSLVKFGIPHLTSDPIADILAPILLGGKD</sequence>
<accession>A0A855XXH4</accession>
<reference evidence="1 4" key="3">
    <citation type="journal article" date="2022" name="Front. Cell. Infect. Microbiol.">
        <title>The probiotic and immunomodulation effects of Limosilactobacillus reuteri RGW1 isolated from calf feces.</title>
        <authorList>
            <person name="Huang K."/>
            <person name="Shi W."/>
            <person name="Yang B."/>
            <person name="Wang J."/>
        </authorList>
    </citation>
    <scope>NUCLEOTIDE SEQUENCE [LARGE SCALE GENOMIC DNA]</scope>
    <source>
        <strain evidence="1 4">RGW1</strain>
    </source>
</reference>
<evidence type="ECO:0000313" key="2">
    <source>
        <dbReference type="EMBL" id="PWT41714.1"/>
    </source>
</evidence>
<dbReference type="EMBL" id="JAOTNP010000024">
    <property type="protein sequence ID" value="MDV8946834.1"/>
    <property type="molecule type" value="Genomic_DNA"/>
</dbReference>
<dbReference type="EMBL" id="QGHT01000019">
    <property type="protein sequence ID" value="PWT41714.1"/>
    <property type="molecule type" value="Genomic_DNA"/>
</dbReference>
<dbReference type="Proteomes" id="UP001286376">
    <property type="component" value="Unassembled WGS sequence"/>
</dbReference>
<comment type="caution">
    <text evidence="2">The sequence shown here is derived from an EMBL/GenBank/DDBJ whole genome shotgun (WGS) entry which is preliminary data.</text>
</comment>
<name>A0A855XXH4_LIMRT</name>